<dbReference type="RefSeq" id="XP_003684611.1">
    <property type="nucleotide sequence ID" value="XM_003684563.1"/>
</dbReference>
<dbReference type="eggNOG" id="ENOG502RR6Q">
    <property type="taxonomic scope" value="Eukaryota"/>
</dbReference>
<accession>G8BR01</accession>
<organism evidence="8 9">
    <name type="scientific">Tetrapisispora phaffii (strain ATCC 24235 / CBS 4417 / NBRC 1672 / NRRL Y-8282 / UCD 70-5)</name>
    <name type="common">Yeast</name>
    <name type="synonym">Fabospora phaffii</name>
    <dbReference type="NCBI Taxonomy" id="1071381"/>
    <lineage>
        <taxon>Eukaryota</taxon>
        <taxon>Fungi</taxon>
        <taxon>Dikarya</taxon>
        <taxon>Ascomycota</taxon>
        <taxon>Saccharomycotina</taxon>
        <taxon>Saccharomycetes</taxon>
        <taxon>Saccharomycetales</taxon>
        <taxon>Saccharomycetaceae</taxon>
        <taxon>Tetrapisispora</taxon>
    </lineage>
</organism>
<dbReference type="InterPro" id="IPR003788">
    <property type="entry name" value="NDUFAF7"/>
</dbReference>
<dbReference type="STRING" id="1071381.G8BR01"/>
<gene>
    <name evidence="8" type="primary">TPHA0C00200</name>
    <name evidence="8" type="ordered locus">TPHA_0C00200</name>
</gene>
<dbReference type="Pfam" id="PF02636">
    <property type="entry name" value="Methyltransf_28"/>
    <property type="match status" value="1"/>
</dbReference>
<reference evidence="8 9" key="1">
    <citation type="journal article" date="2011" name="Proc. Natl. Acad. Sci. U.S.A.">
        <title>Evolutionary erosion of yeast sex chromosomes by mating-type switching accidents.</title>
        <authorList>
            <person name="Gordon J.L."/>
            <person name="Armisen D."/>
            <person name="Proux-Wera E."/>
            <person name="Oheigeartaigh S.S."/>
            <person name="Byrne K.P."/>
            <person name="Wolfe K.H."/>
        </authorList>
    </citation>
    <scope>NUCLEOTIDE SEQUENCE [LARGE SCALE GENOMIC DNA]</scope>
    <source>
        <strain evidence="9">ATCC 24235 / CBS 4417 / NBRC 1672 / NRRL Y-8282 / UCD 70-5</strain>
    </source>
</reference>
<evidence type="ECO:0000256" key="1">
    <source>
        <dbReference type="ARBA" id="ARBA00004173"/>
    </source>
</evidence>
<dbReference type="GeneID" id="11535272"/>
<dbReference type="OMA" id="DYSCELA"/>
<proteinExistence type="inferred from homology"/>
<comment type="similarity">
    <text evidence="2">Belongs to the NDUFAF7 family.</text>
</comment>
<evidence type="ECO:0000256" key="3">
    <source>
        <dbReference type="ARBA" id="ARBA00011935"/>
    </source>
</evidence>
<dbReference type="AlphaFoldDB" id="G8BR01"/>
<sequence>MYLQVVKAMVLVQMLSGLNKRTLISSANSLRTYSSKSIIPLRDHYESLNAKNLKSNLNFYSYDPKKVKYDSNFFTNQYGNENLHLFENLNSFNPTLINAIARYFIINYKLNYYPYYDLNLINVYTDLEQSLHLITNLIEFYRRILSPDMFTKIKIYLLPLHQYDKGNIKTLETLLRIKKTLPKNIVVLDGLPIFADNKDGDAINPAIQELIIENDPIYILLFNDIIKYLAHDTVTYSKSEGKWKQLYVDVDSLKTKDEKIFFEGEVDYWCEQAIQYYFAGNVKNATPNQIYNIPTRLIQLFKLINRNFPEHKFFAIDNPVRIKKSFLEIVRDFIIPFGKQHTAYNGSRLFVNNEKTISYNNNFQVLQRIYNKINEPTQFITVEELSVFIDQYSNVKEDGQNYKELEKIITFMRCSTLATLYSSQI</sequence>
<keyword evidence="4" id="KW-0489">Methyltransferase</keyword>
<dbReference type="GO" id="GO:0032259">
    <property type="term" value="P:methylation"/>
    <property type="evidence" value="ECO:0007669"/>
    <property type="project" value="UniProtKB-KW"/>
</dbReference>
<comment type="catalytic activity">
    <reaction evidence="7">
        <text>L-arginyl-[protein] + 2 S-adenosyl-L-methionine = N(omega),N(omega)'-dimethyl-L-arginyl-[protein] + 2 S-adenosyl-L-homocysteine + 2 H(+)</text>
        <dbReference type="Rhea" id="RHEA:48108"/>
        <dbReference type="Rhea" id="RHEA-COMP:10532"/>
        <dbReference type="Rhea" id="RHEA-COMP:11992"/>
        <dbReference type="ChEBI" id="CHEBI:15378"/>
        <dbReference type="ChEBI" id="CHEBI:29965"/>
        <dbReference type="ChEBI" id="CHEBI:57856"/>
        <dbReference type="ChEBI" id="CHEBI:59789"/>
        <dbReference type="ChEBI" id="CHEBI:88221"/>
        <dbReference type="EC" id="2.1.1.320"/>
    </reaction>
</comment>
<dbReference type="OrthoDB" id="17415at2759"/>
<evidence type="ECO:0000256" key="5">
    <source>
        <dbReference type="ARBA" id="ARBA00022679"/>
    </source>
</evidence>
<dbReference type="EMBL" id="HE612858">
    <property type="protein sequence ID" value="CCE62177.1"/>
    <property type="molecule type" value="Genomic_DNA"/>
</dbReference>
<name>G8BR01_TETPH</name>
<dbReference type="GO" id="GO:0005739">
    <property type="term" value="C:mitochondrion"/>
    <property type="evidence" value="ECO:0007669"/>
    <property type="project" value="UniProtKB-SubCell"/>
</dbReference>
<dbReference type="Proteomes" id="UP000005666">
    <property type="component" value="Chromosome 3"/>
</dbReference>
<keyword evidence="5" id="KW-0808">Transferase</keyword>
<evidence type="ECO:0000256" key="4">
    <source>
        <dbReference type="ARBA" id="ARBA00022603"/>
    </source>
</evidence>
<evidence type="ECO:0000256" key="2">
    <source>
        <dbReference type="ARBA" id="ARBA00005891"/>
    </source>
</evidence>
<protein>
    <recommendedName>
        <fullName evidence="3">type II protein arginine methyltransferase</fullName>
        <ecNumber evidence="3">2.1.1.320</ecNumber>
    </recommendedName>
</protein>
<evidence type="ECO:0000313" key="8">
    <source>
        <dbReference type="EMBL" id="CCE62177.1"/>
    </source>
</evidence>
<comment type="subcellular location">
    <subcellularLocation>
        <location evidence="1">Mitochondrion</location>
    </subcellularLocation>
</comment>
<dbReference type="GO" id="GO:0035243">
    <property type="term" value="F:protein-arginine omega-N symmetric methyltransferase activity"/>
    <property type="evidence" value="ECO:0007669"/>
    <property type="project" value="UniProtKB-EC"/>
</dbReference>
<keyword evidence="6" id="KW-0496">Mitochondrion</keyword>
<dbReference type="EC" id="2.1.1.320" evidence="3"/>
<evidence type="ECO:0000256" key="6">
    <source>
        <dbReference type="ARBA" id="ARBA00023128"/>
    </source>
</evidence>
<evidence type="ECO:0000256" key="7">
    <source>
        <dbReference type="ARBA" id="ARBA00048612"/>
    </source>
</evidence>
<dbReference type="KEGG" id="tpf:TPHA_0C00200"/>
<keyword evidence="9" id="KW-1185">Reference proteome</keyword>
<evidence type="ECO:0000313" key="9">
    <source>
        <dbReference type="Proteomes" id="UP000005666"/>
    </source>
</evidence>
<dbReference type="HOGENOM" id="CLU_056775_0_0_1"/>